<dbReference type="RefSeq" id="XP_070881675.1">
    <property type="nucleotide sequence ID" value="XM_071030299.1"/>
</dbReference>
<name>A0ABR4LDT5_9EURO</name>
<accession>A0ABR4LDT5</accession>
<evidence type="ECO:0000259" key="1">
    <source>
        <dbReference type="Pfam" id="PF12697"/>
    </source>
</evidence>
<dbReference type="Pfam" id="PF12697">
    <property type="entry name" value="Abhydrolase_6"/>
    <property type="match status" value="1"/>
</dbReference>
<proteinExistence type="predicted"/>
<dbReference type="EMBL" id="JBFXLQ010000063">
    <property type="protein sequence ID" value="KAL2862696.1"/>
    <property type="molecule type" value="Genomic_DNA"/>
</dbReference>
<protein>
    <submittedName>
        <fullName evidence="2">Alpha/beta-hydrolase</fullName>
    </submittedName>
</protein>
<dbReference type="PANTHER" id="PTHR43689:SF8">
    <property type="entry name" value="ALPHA_BETA-HYDROLASES SUPERFAMILY PROTEIN"/>
    <property type="match status" value="1"/>
</dbReference>
<dbReference type="InterPro" id="IPR000073">
    <property type="entry name" value="AB_hydrolase_1"/>
</dbReference>
<keyword evidence="3" id="KW-1185">Reference proteome</keyword>
<evidence type="ECO:0000313" key="3">
    <source>
        <dbReference type="Proteomes" id="UP001610432"/>
    </source>
</evidence>
<evidence type="ECO:0000313" key="2">
    <source>
        <dbReference type="EMBL" id="KAL2862696.1"/>
    </source>
</evidence>
<dbReference type="Gene3D" id="3.40.50.1820">
    <property type="entry name" value="alpha/beta hydrolase"/>
    <property type="match status" value="1"/>
</dbReference>
<feature type="domain" description="AB hydrolase-1" evidence="1">
    <location>
        <begin position="34"/>
        <end position="284"/>
    </location>
</feature>
<dbReference type="SUPFAM" id="SSF53474">
    <property type="entry name" value="alpha/beta-Hydrolases"/>
    <property type="match status" value="1"/>
</dbReference>
<comment type="caution">
    <text evidence="2">The sequence shown here is derived from an EMBL/GenBank/DDBJ whole genome shotgun (WGS) entry which is preliminary data.</text>
</comment>
<dbReference type="Proteomes" id="UP001610432">
    <property type="component" value="Unassembled WGS sequence"/>
</dbReference>
<gene>
    <name evidence="2" type="ORF">BJX67DRAFT_365814</name>
</gene>
<dbReference type="InterPro" id="IPR029058">
    <property type="entry name" value="AB_hydrolase_fold"/>
</dbReference>
<dbReference type="PANTHER" id="PTHR43689">
    <property type="entry name" value="HYDROLASE"/>
    <property type="match status" value="1"/>
</dbReference>
<sequence length="299" mass="32479">MSSITLDRVFTHADATHETSICWTTLGLETGPSLIFFHGTPWSSFCWTAYAQSLASRFRIYLFDLPGYGKSPGRTPSTGHGTEPDVTFAGLAAAFAHLYHSWGFSSTKPPHVVAHDIGGIVSLRAHLLHGCAYASLCLVDVVALRPFGSAFYQLVGRNSAVFNAVPAAIYEGMLDAYIKGAAYKPLPTKIAEALAAPWLAGGNQGQAGFVRQITQADERYVTEVEERYAEVGAVMPVKVIWGKEDTWIPVEQAVRLGKALQAREVAIIDGAGHLIMFDQPEQLATELTLWLIQEAVDNV</sequence>
<reference evidence="2 3" key="1">
    <citation type="submission" date="2024-07" db="EMBL/GenBank/DDBJ databases">
        <title>Section-level genome sequencing and comparative genomics of Aspergillus sections Usti and Cavernicolus.</title>
        <authorList>
            <consortium name="Lawrence Berkeley National Laboratory"/>
            <person name="Nybo J.L."/>
            <person name="Vesth T.C."/>
            <person name="Theobald S."/>
            <person name="Frisvad J.C."/>
            <person name="Larsen T.O."/>
            <person name="Kjaerboelling I."/>
            <person name="Rothschild-Mancinelli K."/>
            <person name="Lyhne E.K."/>
            <person name="Kogle M.E."/>
            <person name="Barry K."/>
            <person name="Clum A."/>
            <person name="Na H."/>
            <person name="Ledsgaard L."/>
            <person name="Lin J."/>
            <person name="Lipzen A."/>
            <person name="Kuo A."/>
            <person name="Riley R."/>
            <person name="Mondo S."/>
            <person name="Labutti K."/>
            <person name="Haridas S."/>
            <person name="Pangalinan J."/>
            <person name="Salamov A.A."/>
            <person name="Simmons B.A."/>
            <person name="Magnuson J.K."/>
            <person name="Chen J."/>
            <person name="Drula E."/>
            <person name="Henrissat B."/>
            <person name="Wiebenga A."/>
            <person name="Lubbers R.J."/>
            <person name="Gomes A.C."/>
            <person name="Macurrencykelacurrency M.R."/>
            <person name="Stajich J."/>
            <person name="Grigoriev I.V."/>
            <person name="Mortensen U.H."/>
            <person name="De Vries R.P."/>
            <person name="Baker S.E."/>
            <person name="Andersen M.R."/>
        </authorList>
    </citation>
    <scope>NUCLEOTIDE SEQUENCE [LARGE SCALE GENOMIC DNA]</scope>
    <source>
        <strain evidence="2 3">CBS 449.75</strain>
    </source>
</reference>
<organism evidence="2 3">
    <name type="scientific">Aspergillus lucknowensis</name>
    <dbReference type="NCBI Taxonomy" id="176173"/>
    <lineage>
        <taxon>Eukaryota</taxon>
        <taxon>Fungi</taxon>
        <taxon>Dikarya</taxon>
        <taxon>Ascomycota</taxon>
        <taxon>Pezizomycotina</taxon>
        <taxon>Eurotiomycetes</taxon>
        <taxon>Eurotiomycetidae</taxon>
        <taxon>Eurotiales</taxon>
        <taxon>Aspergillaceae</taxon>
        <taxon>Aspergillus</taxon>
        <taxon>Aspergillus subgen. Nidulantes</taxon>
    </lineage>
</organism>
<dbReference type="GeneID" id="98145371"/>